<reference evidence="1" key="1">
    <citation type="submission" date="2022-06" db="EMBL/GenBank/DDBJ databases">
        <title>New cyanobacteria of genus Symplocastrum in benthos of Lake Baikal.</title>
        <authorList>
            <person name="Sorokovikova E."/>
            <person name="Tikhonova I."/>
            <person name="Krasnopeev A."/>
            <person name="Evseev P."/>
            <person name="Gladkikh A."/>
            <person name="Belykh O."/>
        </authorList>
    </citation>
    <scope>NUCLEOTIDE SEQUENCE</scope>
    <source>
        <strain evidence="1">BBK-W-15</strain>
    </source>
</reference>
<dbReference type="RefSeq" id="WP_254010076.1">
    <property type="nucleotide sequence ID" value="NZ_JAMZMM010000010.1"/>
</dbReference>
<dbReference type="EMBL" id="JAMZMM010000010">
    <property type="protein sequence ID" value="MCP2727260.1"/>
    <property type="molecule type" value="Genomic_DNA"/>
</dbReference>
<accession>A0AAE3KK69</accession>
<organism evidence="1 2">
    <name type="scientific">Limnofasciculus baicalensis BBK-W-15</name>
    <dbReference type="NCBI Taxonomy" id="2699891"/>
    <lineage>
        <taxon>Bacteria</taxon>
        <taxon>Bacillati</taxon>
        <taxon>Cyanobacteriota</taxon>
        <taxon>Cyanophyceae</taxon>
        <taxon>Coleofasciculales</taxon>
        <taxon>Coleofasciculaceae</taxon>
        <taxon>Limnofasciculus</taxon>
        <taxon>Limnofasciculus baicalensis</taxon>
    </lineage>
</organism>
<protein>
    <submittedName>
        <fullName evidence="1">Uncharacterized protein</fullName>
    </submittedName>
</protein>
<evidence type="ECO:0000313" key="1">
    <source>
        <dbReference type="EMBL" id="MCP2727260.1"/>
    </source>
</evidence>
<keyword evidence="2" id="KW-1185">Reference proteome</keyword>
<evidence type="ECO:0000313" key="2">
    <source>
        <dbReference type="Proteomes" id="UP001204953"/>
    </source>
</evidence>
<gene>
    <name evidence="1" type="ORF">NJ959_02075</name>
</gene>
<sequence length="46" mass="5118">MTNSRGLRTLIILLAYKKYRIPAGCVPGKGKFDEIVLLVREAIGSR</sequence>
<comment type="caution">
    <text evidence="1">The sequence shown here is derived from an EMBL/GenBank/DDBJ whole genome shotgun (WGS) entry which is preliminary data.</text>
</comment>
<dbReference type="Proteomes" id="UP001204953">
    <property type="component" value="Unassembled WGS sequence"/>
</dbReference>
<proteinExistence type="predicted"/>
<dbReference type="AlphaFoldDB" id="A0AAE3KK69"/>
<name>A0AAE3KK69_9CYAN</name>